<dbReference type="Pfam" id="PF13738">
    <property type="entry name" value="Pyr_redox_3"/>
    <property type="match status" value="1"/>
</dbReference>
<dbReference type="Gene3D" id="3.50.50.60">
    <property type="entry name" value="FAD/NAD(P)-binding domain"/>
    <property type="match status" value="1"/>
</dbReference>
<dbReference type="PANTHER" id="PTHR42877:SF4">
    <property type="entry name" value="FAD_NAD(P)-BINDING DOMAIN-CONTAINING PROTEIN-RELATED"/>
    <property type="match status" value="1"/>
</dbReference>
<dbReference type="AlphaFoldDB" id="A0A841FQL5"/>
<dbReference type="EMBL" id="JACHGT010000007">
    <property type="protein sequence ID" value="MBB6035547.1"/>
    <property type="molecule type" value="Genomic_DNA"/>
</dbReference>
<name>A0A841FQL5_9ACTN</name>
<sequence>MREVVVIGAGFAGIGMAVALKRAGRHDFVVLERADRLGGAWCADPRGSRPADVPSYSFEPYAEWSRAFAAPPGFADYLRHCADEHDLKAHIRYGAEASSAVYDEPSATWSIATTGGTAYRARAVVAAVGASRNPVTAGRHAFRLDGRDAAAAAIERRIRDVAEALDDSPAPEPRSWSPGGLRARLRRVLWRVGGCADWYLDRHRGRPGH</sequence>
<keyword evidence="2" id="KW-1185">Reference proteome</keyword>
<dbReference type="InterPro" id="IPR036188">
    <property type="entry name" value="FAD/NAD-bd_sf"/>
</dbReference>
<accession>A0A841FQL5</accession>
<dbReference type="Proteomes" id="UP000548476">
    <property type="component" value="Unassembled WGS sequence"/>
</dbReference>
<dbReference type="RefSeq" id="WP_184788429.1">
    <property type="nucleotide sequence ID" value="NZ_BONT01000083.1"/>
</dbReference>
<dbReference type="InterPro" id="IPR051209">
    <property type="entry name" value="FAD-bind_Monooxygenase_sf"/>
</dbReference>
<reference evidence="1 2" key="1">
    <citation type="submission" date="2020-08" db="EMBL/GenBank/DDBJ databases">
        <title>Genomic Encyclopedia of Type Strains, Phase IV (KMG-IV): sequencing the most valuable type-strain genomes for metagenomic binning, comparative biology and taxonomic classification.</title>
        <authorList>
            <person name="Goeker M."/>
        </authorList>
    </citation>
    <scope>NUCLEOTIDE SEQUENCE [LARGE SCALE GENOMIC DNA]</scope>
    <source>
        <strain evidence="1 2">YIM 65646</strain>
    </source>
</reference>
<dbReference type="PANTHER" id="PTHR42877">
    <property type="entry name" value="L-ORNITHINE N(5)-MONOOXYGENASE-RELATED"/>
    <property type="match status" value="1"/>
</dbReference>
<proteinExistence type="predicted"/>
<evidence type="ECO:0000313" key="1">
    <source>
        <dbReference type="EMBL" id="MBB6035547.1"/>
    </source>
</evidence>
<protein>
    <submittedName>
        <fullName evidence="1">Thioredoxin reductase</fullName>
    </submittedName>
</protein>
<comment type="caution">
    <text evidence="1">The sequence shown here is derived from an EMBL/GenBank/DDBJ whole genome shotgun (WGS) entry which is preliminary data.</text>
</comment>
<organism evidence="1 2">
    <name type="scientific">Phytomonospora endophytica</name>
    <dbReference type="NCBI Taxonomy" id="714109"/>
    <lineage>
        <taxon>Bacteria</taxon>
        <taxon>Bacillati</taxon>
        <taxon>Actinomycetota</taxon>
        <taxon>Actinomycetes</taxon>
        <taxon>Micromonosporales</taxon>
        <taxon>Micromonosporaceae</taxon>
        <taxon>Phytomonospora</taxon>
    </lineage>
</organism>
<dbReference type="SUPFAM" id="SSF51905">
    <property type="entry name" value="FAD/NAD(P)-binding domain"/>
    <property type="match status" value="1"/>
</dbReference>
<gene>
    <name evidence="1" type="ORF">HNR73_003411</name>
</gene>
<evidence type="ECO:0000313" key="2">
    <source>
        <dbReference type="Proteomes" id="UP000548476"/>
    </source>
</evidence>